<evidence type="ECO:0000256" key="2">
    <source>
        <dbReference type="SAM" id="MobiDB-lite"/>
    </source>
</evidence>
<accession>A0ABS1RJP8</accession>
<dbReference type="InterPro" id="IPR011010">
    <property type="entry name" value="DNA_brk_join_enz"/>
</dbReference>
<name>A0ABS1RJP8_9RHOB</name>
<feature type="region of interest" description="Disordered" evidence="2">
    <location>
        <begin position="1"/>
        <end position="26"/>
    </location>
</feature>
<comment type="caution">
    <text evidence="4">The sequence shown here is derived from an EMBL/GenBank/DDBJ whole genome shotgun (WGS) entry which is preliminary data.</text>
</comment>
<dbReference type="Proteomes" id="UP000635853">
    <property type="component" value="Unassembled WGS sequence"/>
</dbReference>
<evidence type="ECO:0000313" key="4">
    <source>
        <dbReference type="EMBL" id="MBL3579754.1"/>
    </source>
</evidence>
<dbReference type="SUPFAM" id="SSF56349">
    <property type="entry name" value="DNA breaking-rejoining enzymes"/>
    <property type="match status" value="1"/>
</dbReference>
<gene>
    <name evidence="4" type="ORF">JMJ92_16565</name>
</gene>
<protein>
    <submittedName>
        <fullName evidence="4">Tyrosine-type recombinase/integrase</fullName>
    </submittedName>
</protein>
<evidence type="ECO:0000256" key="1">
    <source>
        <dbReference type="ARBA" id="ARBA00023172"/>
    </source>
</evidence>
<feature type="region of interest" description="Disordered" evidence="2">
    <location>
        <begin position="73"/>
        <end position="98"/>
    </location>
</feature>
<dbReference type="Pfam" id="PF00589">
    <property type="entry name" value="Phage_integrase"/>
    <property type="match status" value="1"/>
</dbReference>
<feature type="domain" description="Tyr recombinase" evidence="3">
    <location>
        <begin position="1"/>
        <end position="84"/>
    </location>
</feature>
<keyword evidence="1" id="KW-0233">DNA recombination</keyword>
<proteinExistence type="predicted"/>
<dbReference type="PROSITE" id="PS51898">
    <property type="entry name" value="TYR_RECOMBINASE"/>
    <property type="match status" value="1"/>
</dbReference>
<dbReference type="InterPro" id="IPR002104">
    <property type="entry name" value="Integrase_catalytic"/>
</dbReference>
<feature type="compositionally biased region" description="Basic and acidic residues" evidence="2">
    <location>
        <begin position="89"/>
        <end position="98"/>
    </location>
</feature>
<reference evidence="5" key="1">
    <citation type="submission" date="2021-01" db="EMBL/GenBank/DDBJ databases">
        <title>Draft genomes of Rhodovulum sulfidophilum.</title>
        <authorList>
            <person name="Guzman M.S."/>
        </authorList>
    </citation>
    <scope>NUCLEOTIDE SEQUENCE [LARGE SCALE GENOMIC DNA]</scope>
    <source>
        <strain evidence="5">AB19</strain>
    </source>
</reference>
<dbReference type="Gene3D" id="1.10.443.10">
    <property type="entry name" value="Intergrase catalytic core"/>
    <property type="match status" value="1"/>
</dbReference>
<keyword evidence="5" id="KW-1185">Reference proteome</keyword>
<evidence type="ECO:0000259" key="3">
    <source>
        <dbReference type="PROSITE" id="PS51898"/>
    </source>
</evidence>
<sequence length="98" mass="10796">MSRPATTRPLRASSASWTSRRSVSGSAICQHDLVPHGWRYTAATQLADAGVDMRDIQAVTGHKTLLMVQKYTAQANQKAASRRAQTAREQSRNETGKR</sequence>
<evidence type="ECO:0000313" key="5">
    <source>
        <dbReference type="Proteomes" id="UP000635853"/>
    </source>
</evidence>
<dbReference type="EMBL" id="JAESIL010000084">
    <property type="protein sequence ID" value="MBL3579754.1"/>
    <property type="molecule type" value="Genomic_DNA"/>
</dbReference>
<organism evidence="4 5">
    <name type="scientific">Rhodovulum visakhapatnamense</name>
    <dbReference type="NCBI Taxonomy" id="364297"/>
    <lineage>
        <taxon>Bacteria</taxon>
        <taxon>Pseudomonadati</taxon>
        <taxon>Pseudomonadota</taxon>
        <taxon>Alphaproteobacteria</taxon>
        <taxon>Rhodobacterales</taxon>
        <taxon>Paracoccaceae</taxon>
        <taxon>Rhodovulum</taxon>
    </lineage>
</organism>
<feature type="compositionally biased region" description="Low complexity" evidence="2">
    <location>
        <begin position="11"/>
        <end position="26"/>
    </location>
</feature>
<dbReference type="InterPro" id="IPR013762">
    <property type="entry name" value="Integrase-like_cat_sf"/>
</dbReference>
<feature type="compositionally biased region" description="Polar residues" evidence="2">
    <location>
        <begin position="73"/>
        <end position="88"/>
    </location>
</feature>